<dbReference type="EMBL" id="GBXM01090943">
    <property type="protein sequence ID" value="JAH17634.1"/>
    <property type="molecule type" value="Transcribed_RNA"/>
</dbReference>
<sequence length="60" mass="7256">MEVVNPYLCRYKGYVFFNRSYYARIHRFAPNIRDKGQRYFSGHLSKIRHYMDSADPHVAL</sequence>
<protein>
    <submittedName>
        <fullName evidence="1">Uncharacterized protein</fullName>
    </submittedName>
</protein>
<accession>A0A0E9QLE2</accession>
<reference evidence="1" key="1">
    <citation type="submission" date="2014-11" db="EMBL/GenBank/DDBJ databases">
        <authorList>
            <person name="Amaro Gonzalez C."/>
        </authorList>
    </citation>
    <scope>NUCLEOTIDE SEQUENCE</scope>
</reference>
<dbReference type="AlphaFoldDB" id="A0A0E9QLE2"/>
<proteinExistence type="predicted"/>
<reference evidence="1" key="2">
    <citation type="journal article" date="2015" name="Fish Shellfish Immunol.">
        <title>Early steps in the European eel (Anguilla anguilla)-Vibrio vulnificus interaction in the gills: Role of the RtxA13 toxin.</title>
        <authorList>
            <person name="Callol A."/>
            <person name="Pajuelo D."/>
            <person name="Ebbesson L."/>
            <person name="Teles M."/>
            <person name="MacKenzie S."/>
            <person name="Amaro C."/>
        </authorList>
    </citation>
    <scope>NUCLEOTIDE SEQUENCE</scope>
</reference>
<name>A0A0E9QLE2_ANGAN</name>
<organism evidence="1">
    <name type="scientific">Anguilla anguilla</name>
    <name type="common">European freshwater eel</name>
    <name type="synonym">Muraena anguilla</name>
    <dbReference type="NCBI Taxonomy" id="7936"/>
    <lineage>
        <taxon>Eukaryota</taxon>
        <taxon>Metazoa</taxon>
        <taxon>Chordata</taxon>
        <taxon>Craniata</taxon>
        <taxon>Vertebrata</taxon>
        <taxon>Euteleostomi</taxon>
        <taxon>Actinopterygii</taxon>
        <taxon>Neopterygii</taxon>
        <taxon>Teleostei</taxon>
        <taxon>Anguilliformes</taxon>
        <taxon>Anguillidae</taxon>
        <taxon>Anguilla</taxon>
    </lineage>
</organism>
<evidence type="ECO:0000313" key="1">
    <source>
        <dbReference type="EMBL" id="JAH17634.1"/>
    </source>
</evidence>